<feature type="domain" description="FAD dependent oxidoreductase" evidence="1">
    <location>
        <begin position="10"/>
        <end position="387"/>
    </location>
</feature>
<evidence type="ECO:0000259" key="1">
    <source>
        <dbReference type="Pfam" id="PF01266"/>
    </source>
</evidence>
<protein>
    <recommendedName>
        <fullName evidence="1">FAD dependent oxidoreductase domain-containing protein</fullName>
    </recommendedName>
</protein>
<dbReference type="GO" id="GO:0042147">
    <property type="term" value="P:retrograde transport, endosome to Golgi"/>
    <property type="evidence" value="ECO:0007669"/>
    <property type="project" value="TreeGrafter"/>
</dbReference>
<sequence>MAADQQKRNIVIIGGGIIGSTTAYFLSHHPNFNKERDSITLLEATKIAGGASGKAGGLLALWAYPNCIVPLSYKLHQELAEKHGGAERWGYRAVHCGQVDMYGVLAKSKGAKDETNGKSKEDSVSLQKRTQKAIGLLRAAGVPKDLDWVAADGMKAYEEMGTPLTTAQVHPYHFTTSMAQLAEEKGVKIVYGSATNIEQENGAVKSVSYKSKESGEEQKLDADTIILTAGPWTRTVWKPSPISALRAHSVTIRPSRPVSAYALFTSIDMPRGNGKRGETVTPEIYARPNQEVYACGEGDHLVPLPTSTDLVQCDESRCQEIVEQVSAISEELRDGEVTARQACYLPNVSRGSGPLIGKTSVKGLLMGAGHTCWGIQNGPATGKLLSEFVWDGDVKSAQIGSLDPRKFGV</sequence>
<dbReference type="PANTHER" id="PTHR13847">
    <property type="entry name" value="SARCOSINE DEHYDROGENASE-RELATED"/>
    <property type="match status" value="1"/>
</dbReference>
<dbReference type="SUPFAM" id="SSF51905">
    <property type="entry name" value="FAD/NAD(P)-binding domain"/>
    <property type="match status" value="1"/>
</dbReference>
<proteinExistence type="predicted"/>
<reference evidence="3" key="1">
    <citation type="journal article" date="2019" name="bioRxiv">
        <title>Genomics, evolutionary history and diagnostics of the Alternaria alternata species group including apple and Asian pear pathotypes.</title>
        <authorList>
            <person name="Armitage A.D."/>
            <person name="Cockerton H.M."/>
            <person name="Sreenivasaprasad S."/>
            <person name="Woodhall J.W."/>
            <person name="Lane C.R."/>
            <person name="Harrison R.J."/>
            <person name="Clarkson J.P."/>
        </authorList>
    </citation>
    <scope>NUCLEOTIDE SEQUENCE [LARGE SCALE GENOMIC DNA]</scope>
    <source>
        <strain evidence="3">FERA 1082</strain>
    </source>
</reference>
<dbReference type="Gene3D" id="3.50.50.60">
    <property type="entry name" value="FAD/NAD(P)-binding domain"/>
    <property type="match status" value="1"/>
</dbReference>
<dbReference type="Gene3D" id="3.30.9.10">
    <property type="entry name" value="D-Amino Acid Oxidase, subunit A, domain 2"/>
    <property type="match status" value="1"/>
</dbReference>
<name>A0A4Q4MM54_9PLEO</name>
<dbReference type="AlphaFoldDB" id="A0A4Q4MM54"/>
<dbReference type="InterPro" id="IPR006076">
    <property type="entry name" value="FAD-dep_OxRdtase"/>
</dbReference>
<evidence type="ECO:0000313" key="3">
    <source>
        <dbReference type="Proteomes" id="UP000292402"/>
    </source>
</evidence>
<organism evidence="2 3">
    <name type="scientific">Alternaria tenuissima</name>
    <dbReference type="NCBI Taxonomy" id="119927"/>
    <lineage>
        <taxon>Eukaryota</taxon>
        <taxon>Fungi</taxon>
        <taxon>Dikarya</taxon>
        <taxon>Ascomycota</taxon>
        <taxon>Pezizomycotina</taxon>
        <taxon>Dothideomycetes</taxon>
        <taxon>Pleosporomycetidae</taxon>
        <taxon>Pleosporales</taxon>
        <taxon>Pleosporineae</taxon>
        <taxon>Pleosporaceae</taxon>
        <taxon>Alternaria</taxon>
        <taxon>Alternaria sect. Alternaria</taxon>
        <taxon>Alternaria alternata complex</taxon>
    </lineage>
</organism>
<gene>
    <name evidence="2" type="ORF">AA0114_g3430</name>
</gene>
<dbReference type="GO" id="GO:0005829">
    <property type="term" value="C:cytosol"/>
    <property type="evidence" value="ECO:0007669"/>
    <property type="project" value="GOC"/>
</dbReference>
<evidence type="ECO:0000313" key="2">
    <source>
        <dbReference type="EMBL" id="RYN54955.1"/>
    </source>
</evidence>
<accession>A0A4Q4MM54</accession>
<dbReference type="GO" id="GO:0005770">
    <property type="term" value="C:late endosome"/>
    <property type="evidence" value="ECO:0007669"/>
    <property type="project" value="TreeGrafter"/>
</dbReference>
<dbReference type="Pfam" id="PF01266">
    <property type="entry name" value="DAO"/>
    <property type="match status" value="1"/>
</dbReference>
<dbReference type="EMBL" id="PDXA01000009">
    <property type="protein sequence ID" value="RYN54955.1"/>
    <property type="molecule type" value="Genomic_DNA"/>
</dbReference>
<dbReference type="Proteomes" id="UP000292402">
    <property type="component" value="Unassembled WGS sequence"/>
</dbReference>
<comment type="caution">
    <text evidence="2">The sequence shown here is derived from an EMBL/GenBank/DDBJ whole genome shotgun (WGS) entry which is preliminary data.</text>
</comment>
<dbReference type="InterPro" id="IPR036188">
    <property type="entry name" value="FAD/NAD-bd_sf"/>
</dbReference>
<dbReference type="PANTHER" id="PTHR13847:SF150">
    <property type="entry name" value="OXIDOREDUCTASE TDA3-RELATED"/>
    <property type="match status" value="1"/>
</dbReference>